<feature type="transmembrane region" description="Helical" evidence="6">
    <location>
        <begin position="372"/>
        <end position="394"/>
    </location>
</feature>
<accession>A0A7W6G7E0</accession>
<evidence type="ECO:0000259" key="7">
    <source>
        <dbReference type="PROSITE" id="PS50850"/>
    </source>
</evidence>
<feature type="transmembrane region" description="Helical" evidence="6">
    <location>
        <begin position="59"/>
        <end position="80"/>
    </location>
</feature>
<gene>
    <name evidence="8" type="ORF">GGR38_003037</name>
</gene>
<evidence type="ECO:0000313" key="8">
    <source>
        <dbReference type="EMBL" id="MBB3956080.1"/>
    </source>
</evidence>
<dbReference type="PANTHER" id="PTHR23505:SF79">
    <property type="entry name" value="PROTEIN SPINSTER"/>
    <property type="match status" value="1"/>
</dbReference>
<dbReference type="RefSeq" id="WP_343059116.1">
    <property type="nucleotide sequence ID" value="NZ_JACIDX010000011.1"/>
</dbReference>
<dbReference type="InterPro" id="IPR044770">
    <property type="entry name" value="MFS_spinster-like"/>
</dbReference>
<evidence type="ECO:0000256" key="3">
    <source>
        <dbReference type="ARBA" id="ARBA00022692"/>
    </source>
</evidence>
<comment type="caution">
    <text evidence="8">The sequence shown here is derived from an EMBL/GenBank/DDBJ whole genome shotgun (WGS) entry which is preliminary data.</text>
</comment>
<name>A0A7W6G7E0_9SPHN</name>
<evidence type="ECO:0000256" key="4">
    <source>
        <dbReference type="ARBA" id="ARBA00022989"/>
    </source>
</evidence>
<dbReference type="PANTHER" id="PTHR23505">
    <property type="entry name" value="SPINSTER"/>
    <property type="match status" value="1"/>
</dbReference>
<dbReference type="InterPro" id="IPR011701">
    <property type="entry name" value="MFS"/>
</dbReference>
<feature type="domain" description="Major facilitator superfamily (MFS) profile" evidence="7">
    <location>
        <begin position="21"/>
        <end position="434"/>
    </location>
</feature>
<dbReference type="GO" id="GO:0022857">
    <property type="term" value="F:transmembrane transporter activity"/>
    <property type="evidence" value="ECO:0007669"/>
    <property type="project" value="InterPro"/>
</dbReference>
<protein>
    <submittedName>
        <fullName evidence="8">MFS family permease</fullName>
    </submittedName>
</protein>
<sequence>MSDANVAQGPIYPRAPMAWLTVAILFILYIRSLADRYLMALMVEPIKQGLHLTDTQFSLLQGPAFAVFYCLCAMPVGLMLDRYSRRWVLFFCILLWSAGAGACGFAGAFGMLMASRALVGAGEAGYTTGAYSIIGDSFPPSRLSLAMAVFVMGGVMGAGIVFLLGGPLVGFVLEGGISHWPMMGHFAPWQQAFVITGIPGMAFAFLVFLFPEPRRRQQAAVSALEGYREAWRFIMTYPRCFSGIIFGIGFVYTVTIALQIWSPTFLTRVHGWKPGQIGLAMGMAQLLAALSLPVHGWVVDRLYNAGYRDAHLRWCLITLVLAGPLAVAAYLVSNPYATVVLFGLYMTCIHSTSSMGPASVQLVTPTALRGRVTAIFVLMTGLIGMALGTFLVGFVTDKVLGDPAKVGLSMVALVVAGLILAAGFFAHGCAGVRRLLAARAE</sequence>
<keyword evidence="3 6" id="KW-0812">Transmembrane</keyword>
<evidence type="ECO:0000313" key="9">
    <source>
        <dbReference type="Proteomes" id="UP000548867"/>
    </source>
</evidence>
<dbReference type="PROSITE" id="PS50850">
    <property type="entry name" value="MFS"/>
    <property type="match status" value="1"/>
</dbReference>
<feature type="transmembrane region" description="Helical" evidence="6">
    <location>
        <begin position="18"/>
        <end position="39"/>
    </location>
</feature>
<evidence type="ECO:0000256" key="2">
    <source>
        <dbReference type="ARBA" id="ARBA00022448"/>
    </source>
</evidence>
<dbReference type="EMBL" id="JACIDX010000011">
    <property type="protein sequence ID" value="MBB3956080.1"/>
    <property type="molecule type" value="Genomic_DNA"/>
</dbReference>
<keyword evidence="4 6" id="KW-1133">Transmembrane helix</keyword>
<dbReference type="InterPro" id="IPR036259">
    <property type="entry name" value="MFS_trans_sf"/>
</dbReference>
<feature type="transmembrane region" description="Helical" evidence="6">
    <location>
        <begin position="146"/>
        <end position="169"/>
    </location>
</feature>
<organism evidence="8 9">
    <name type="scientific">Novosphingobium sediminicola</name>
    <dbReference type="NCBI Taxonomy" id="563162"/>
    <lineage>
        <taxon>Bacteria</taxon>
        <taxon>Pseudomonadati</taxon>
        <taxon>Pseudomonadota</taxon>
        <taxon>Alphaproteobacteria</taxon>
        <taxon>Sphingomonadales</taxon>
        <taxon>Sphingomonadaceae</taxon>
        <taxon>Novosphingobium</taxon>
    </lineage>
</organism>
<feature type="transmembrane region" description="Helical" evidence="6">
    <location>
        <begin position="311"/>
        <end position="333"/>
    </location>
</feature>
<feature type="transmembrane region" description="Helical" evidence="6">
    <location>
        <begin position="189"/>
        <end position="210"/>
    </location>
</feature>
<feature type="transmembrane region" description="Helical" evidence="6">
    <location>
        <begin position="277"/>
        <end position="299"/>
    </location>
</feature>
<feature type="transmembrane region" description="Helical" evidence="6">
    <location>
        <begin position="87"/>
        <end position="111"/>
    </location>
</feature>
<evidence type="ECO:0000256" key="1">
    <source>
        <dbReference type="ARBA" id="ARBA00004141"/>
    </source>
</evidence>
<dbReference type="Gene3D" id="1.20.1250.20">
    <property type="entry name" value="MFS general substrate transporter like domains"/>
    <property type="match status" value="2"/>
</dbReference>
<comment type="subcellular location">
    <subcellularLocation>
        <location evidence="1">Membrane</location>
        <topology evidence="1">Multi-pass membrane protein</topology>
    </subcellularLocation>
</comment>
<keyword evidence="2" id="KW-0813">Transport</keyword>
<reference evidence="8 9" key="1">
    <citation type="submission" date="2020-08" db="EMBL/GenBank/DDBJ databases">
        <title>Genomic Encyclopedia of Type Strains, Phase IV (KMG-IV): sequencing the most valuable type-strain genomes for metagenomic binning, comparative biology and taxonomic classification.</title>
        <authorList>
            <person name="Goeker M."/>
        </authorList>
    </citation>
    <scope>NUCLEOTIDE SEQUENCE [LARGE SCALE GENOMIC DNA]</scope>
    <source>
        <strain evidence="8 9">DSM 27057</strain>
    </source>
</reference>
<dbReference type="SUPFAM" id="SSF103473">
    <property type="entry name" value="MFS general substrate transporter"/>
    <property type="match status" value="1"/>
</dbReference>
<dbReference type="InterPro" id="IPR020846">
    <property type="entry name" value="MFS_dom"/>
</dbReference>
<feature type="transmembrane region" description="Helical" evidence="6">
    <location>
        <begin position="406"/>
        <end position="426"/>
    </location>
</feature>
<dbReference type="GO" id="GO:0016020">
    <property type="term" value="C:membrane"/>
    <property type="evidence" value="ECO:0007669"/>
    <property type="project" value="UniProtKB-SubCell"/>
</dbReference>
<keyword evidence="5 6" id="KW-0472">Membrane</keyword>
<keyword evidence="9" id="KW-1185">Reference proteome</keyword>
<evidence type="ECO:0000256" key="6">
    <source>
        <dbReference type="SAM" id="Phobius"/>
    </source>
</evidence>
<dbReference type="Proteomes" id="UP000548867">
    <property type="component" value="Unassembled WGS sequence"/>
</dbReference>
<proteinExistence type="predicted"/>
<feature type="transmembrane region" description="Helical" evidence="6">
    <location>
        <begin position="339"/>
        <end position="360"/>
    </location>
</feature>
<feature type="transmembrane region" description="Helical" evidence="6">
    <location>
        <begin position="240"/>
        <end position="262"/>
    </location>
</feature>
<dbReference type="AlphaFoldDB" id="A0A7W6G7E0"/>
<evidence type="ECO:0000256" key="5">
    <source>
        <dbReference type="ARBA" id="ARBA00023136"/>
    </source>
</evidence>
<dbReference type="Pfam" id="PF07690">
    <property type="entry name" value="MFS_1"/>
    <property type="match status" value="1"/>
</dbReference>